<dbReference type="InterPro" id="IPR023608">
    <property type="entry name" value="Transglutaminase_animal"/>
</dbReference>
<dbReference type="InterPro" id="IPR002931">
    <property type="entry name" value="Transglutaminase-like"/>
</dbReference>
<dbReference type="InterPro" id="IPR036238">
    <property type="entry name" value="Transglutaminase_C_sf"/>
</dbReference>
<comment type="similarity">
    <text evidence="1">Belongs to the transglutaminase superfamily. Transglutaminase family.</text>
</comment>
<feature type="binding site" evidence="7">
    <location>
        <position position="450"/>
    </location>
    <ligand>
        <name>Ca(2+)</name>
        <dbReference type="ChEBI" id="CHEBI:29108"/>
    </ligand>
</feature>
<dbReference type="GeneID" id="103365554"/>
<dbReference type="SUPFAM" id="SSF49309">
    <property type="entry name" value="Transglutaminase, two C-terminal domains"/>
    <property type="match status" value="1"/>
</dbReference>
<evidence type="ECO:0000259" key="9">
    <source>
        <dbReference type="SMART" id="SM00460"/>
    </source>
</evidence>
<dbReference type="Gene3D" id="2.60.40.10">
    <property type="entry name" value="Immunoglobulins"/>
    <property type="match status" value="2"/>
</dbReference>
<dbReference type="InterPro" id="IPR014756">
    <property type="entry name" value="Ig_E-set"/>
</dbReference>
<feature type="binding site" evidence="7">
    <location>
        <position position="401"/>
    </location>
    <ligand>
        <name>Ca(2+)</name>
        <dbReference type="ChEBI" id="CHEBI:29108"/>
    </ligand>
</feature>
<feature type="compositionally biased region" description="Low complexity" evidence="8">
    <location>
        <begin position="509"/>
        <end position="535"/>
    </location>
</feature>
<feature type="compositionally biased region" description="Acidic residues" evidence="8">
    <location>
        <begin position="488"/>
        <end position="498"/>
    </location>
</feature>
<feature type="binding site" evidence="7">
    <location>
        <position position="403"/>
    </location>
    <ligand>
        <name>Ca(2+)</name>
        <dbReference type="ChEBI" id="CHEBI:29108"/>
    </ligand>
</feature>
<gene>
    <name evidence="11" type="primary">LOC103365554</name>
</gene>
<dbReference type="Pfam" id="PF00868">
    <property type="entry name" value="Transglut_N"/>
    <property type="match status" value="1"/>
</dbReference>
<dbReference type="SUPFAM" id="SSF81296">
    <property type="entry name" value="E set domains"/>
    <property type="match status" value="1"/>
</dbReference>
<dbReference type="InterPro" id="IPR038765">
    <property type="entry name" value="Papain-like_cys_pep_sf"/>
</dbReference>
<evidence type="ECO:0000256" key="6">
    <source>
        <dbReference type="ARBA" id="ARBA00024222"/>
    </source>
</evidence>
<dbReference type="Gene3D" id="3.90.260.10">
    <property type="entry name" value="Transglutaminase-like"/>
    <property type="match status" value="1"/>
</dbReference>
<dbReference type="InterPro" id="IPR013783">
    <property type="entry name" value="Ig-like_fold"/>
</dbReference>
<protein>
    <recommendedName>
        <fullName evidence="6">protein-glutamine gamma-glutamyltransferase</fullName>
        <ecNumber evidence="6">2.3.2.13</ecNumber>
    </recommendedName>
</protein>
<dbReference type="GO" id="GO:0003810">
    <property type="term" value="F:protein-glutamine gamma-glutamyltransferase activity"/>
    <property type="evidence" value="ECO:0007669"/>
    <property type="project" value="UniProtKB-EC"/>
</dbReference>
<dbReference type="AlphaFoldDB" id="A0A9Y4NB97"/>
<dbReference type="InterPro" id="IPR036985">
    <property type="entry name" value="Transglutaminase-like_sf"/>
</dbReference>
<dbReference type="FunFam" id="3.90.260.10:FF:000001">
    <property type="entry name" value="Protein-glutamine gamma-glutamyltransferase 2"/>
    <property type="match status" value="1"/>
</dbReference>
<proteinExistence type="inferred from homology"/>
<evidence type="ECO:0000313" key="11">
    <source>
        <dbReference type="RefSeq" id="XP_008291240.1"/>
    </source>
</evidence>
<keyword evidence="3 7" id="KW-0479">Metal-binding</keyword>
<dbReference type="InterPro" id="IPR050779">
    <property type="entry name" value="Transglutaminase"/>
</dbReference>
<evidence type="ECO:0000256" key="5">
    <source>
        <dbReference type="ARBA" id="ARBA00023315"/>
    </source>
</evidence>
<evidence type="ECO:0000256" key="8">
    <source>
        <dbReference type="SAM" id="MobiDB-lite"/>
    </source>
</evidence>
<dbReference type="InterPro" id="IPR001102">
    <property type="entry name" value="Transglutaminase_N"/>
</dbReference>
<keyword evidence="2" id="KW-0808">Transferase</keyword>
<feature type="domain" description="Transglutaminase-like" evidence="9">
    <location>
        <begin position="275"/>
        <end position="364"/>
    </location>
</feature>
<evidence type="ECO:0000256" key="3">
    <source>
        <dbReference type="ARBA" id="ARBA00022723"/>
    </source>
</evidence>
<dbReference type="GO" id="GO:0007399">
    <property type="term" value="P:nervous system development"/>
    <property type="evidence" value="ECO:0007669"/>
    <property type="project" value="UniProtKB-ARBA"/>
</dbReference>
<dbReference type="PANTHER" id="PTHR11590">
    <property type="entry name" value="PROTEIN-GLUTAMINE GAMMA-GLUTAMYLTRANSFERASE"/>
    <property type="match status" value="1"/>
</dbReference>
<reference evidence="11" key="1">
    <citation type="submission" date="2025-08" db="UniProtKB">
        <authorList>
            <consortium name="RefSeq"/>
        </authorList>
    </citation>
    <scope>IDENTIFICATION</scope>
</reference>
<sequence>MTEELKKPIFSGVDFQSAINNLYHRTSEITSKRLIVRRGDTFTIKLSLTQPFKPEDQQLVITAKTGGQHASEDLGTLSRFGYPDNIKRSPSAKAVWKLETRRISPPPDNTVTLAITPPADAPVGEYELFGKLLHEERLLGKLVVLFNPWSLSDTVYLSDEERRQEYVLNEHGVIFKGSVNYIFPAGWDYGQFEENMVDICLKILDRNSKHLENPAEDVAARSDPIYVGRVVSAMINSEDDNGVLEGSWDPPYIDGKRPTHWTGSYAILDKWFQEGQPVKYGQCWVFAGVMCSVLRLLGIPCRVVTNFSSAHDVDMNLTIDTYYDSDGVKREEDNMDSICKIQISRRDLGDNNKWGGWQALDPTPQETSDGIYCCGPAPVKAILDGYTDFKYDVPFVFAEVNADCIDWLVGSEGELYPLNSDTKRVGQFISTKCVGSKQREDITNTYKHAEGSYKERMTFVFATTRDYSKTDEEWWLEDEEFMEWMEEGAEDEKMEEEAGSGGTDGGAESGATPAEAGSGATPAEAGSAGTAAGAGSDETLTNCTLTLSGAGLFKADVDCQIPDLQPNNRIRVKFFFVPYKKGEKTITADFDCATFRDIKGSCTVNVV</sequence>
<dbReference type="RefSeq" id="XP_008291240.1">
    <property type="nucleotide sequence ID" value="XM_008293018.1"/>
</dbReference>
<dbReference type="PANTHER" id="PTHR11590:SF81">
    <property type="entry name" value="PROTEIN-GLUTAMINE GAMMA-GLUTAMYLTRANSFERASE K-LIKE ISOFORM X4"/>
    <property type="match status" value="1"/>
</dbReference>
<dbReference type="SUPFAM" id="SSF54001">
    <property type="entry name" value="Cysteine proteinases"/>
    <property type="match status" value="1"/>
</dbReference>
<evidence type="ECO:0000256" key="2">
    <source>
        <dbReference type="ARBA" id="ARBA00022679"/>
    </source>
</evidence>
<accession>A0A9Y4NB97</accession>
<keyword evidence="4 7" id="KW-0106">Calcium</keyword>
<dbReference type="SMART" id="SM00460">
    <property type="entry name" value="TGc"/>
    <property type="match status" value="1"/>
</dbReference>
<organism evidence="10 11">
    <name type="scientific">Stegastes partitus</name>
    <name type="common">bicolor damselfish</name>
    <dbReference type="NCBI Taxonomy" id="144197"/>
    <lineage>
        <taxon>Eukaryota</taxon>
        <taxon>Metazoa</taxon>
        <taxon>Chordata</taxon>
        <taxon>Craniata</taxon>
        <taxon>Vertebrata</taxon>
        <taxon>Euteleostomi</taxon>
        <taxon>Actinopterygii</taxon>
        <taxon>Neopterygii</taxon>
        <taxon>Teleostei</taxon>
        <taxon>Neoteleostei</taxon>
        <taxon>Acanthomorphata</taxon>
        <taxon>Ovalentaria</taxon>
        <taxon>Pomacentridae</taxon>
        <taxon>Stegastes</taxon>
    </lineage>
</organism>
<name>A0A9Y4NB97_9TELE</name>
<comment type="cofactor">
    <cofactor evidence="7">
        <name>Ca(2+)</name>
        <dbReference type="ChEBI" id="CHEBI:29108"/>
    </cofactor>
    <text evidence="7">Binds 1 Ca(2+) ion per subunit.</text>
</comment>
<evidence type="ECO:0000313" key="10">
    <source>
        <dbReference type="Proteomes" id="UP000694891"/>
    </source>
</evidence>
<keyword evidence="5" id="KW-0012">Acyltransferase</keyword>
<feature type="binding site" evidence="7">
    <location>
        <position position="455"/>
    </location>
    <ligand>
        <name>Ca(2+)</name>
        <dbReference type="ChEBI" id="CHEBI:29108"/>
    </ligand>
</feature>
<dbReference type="Pfam" id="PF01841">
    <property type="entry name" value="Transglut_core"/>
    <property type="match status" value="1"/>
</dbReference>
<dbReference type="Proteomes" id="UP000694891">
    <property type="component" value="Unplaced"/>
</dbReference>
<evidence type="ECO:0000256" key="4">
    <source>
        <dbReference type="ARBA" id="ARBA00022837"/>
    </source>
</evidence>
<dbReference type="EC" id="2.3.2.13" evidence="6"/>
<feature type="region of interest" description="Disordered" evidence="8">
    <location>
        <begin position="488"/>
        <end position="535"/>
    </location>
</feature>
<evidence type="ECO:0000256" key="7">
    <source>
        <dbReference type="PIRSR" id="PIRSR000459-2"/>
    </source>
</evidence>
<dbReference type="PIRSF" id="PIRSF000459">
    <property type="entry name" value="TGM_EBP42"/>
    <property type="match status" value="1"/>
</dbReference>
<feature type="compositionally biased region" description="Gly residues" evidence="8">
    <location>
        <begin position="499"/>
        <end position="508"/>
    </location>
</feature>
<evidence type="ECO:0000256" key="1">
    <source>
        <dbReference type="ARBA" id="ARBA00005968"/>
    </source>
</evidence>
<keyword evidence="10" id="KW-1185">Reference proteome</keyword>
<dbReference type="GO" id="GO:0046872">
    <property type="term" value="F:metal ion binding"/>
    <property type="evidence" value="ECO:0007669"/>
    <property type="project" value="UniProtKB-KW"/>
</dbReference>